<feature type="compositionally biased region" description="Polar residues" evidence="2">
    <location>
        <begin position="496"/>
        <end position="513"/>
    </location>
</feature>
<gene>
    <name evidence="4" type="ORF">PBS001_LOCUS8155</name>
    <name evidence="3" type="ORF">PBS003_LOCUS7887</name>
</gene>
<dbReference type="AlphaFoldDB" id="A0AAU9L2Z3"/>
<feature type="compositionally biased region" description="Polar residues" evidence="2">
    <location>
        <begin position="929"/>
        <end position="941"/>
    </location>
</feature>
<reference evidence="3 5" key="1">
    <citation type="submission" date="2021-11" db="EMBL/GenBank/DDBJ databases">
        <authorList>
            <person name="Islam A."/>
            <person name="Islam S."/>
            <person name="Flora M.S."/>
            <person name="Rahman M."/>
            <person name="Ziaur R.M."/>
            <person name="Epstein J.H."/>
            <person name="Hassan M."/>
            <person name="Klassen M."/>
            <person name="Woodard K."/>
            <person name="Webb A."/>
            <person name="Webby R.J."/>
            <person name="El Zowalaty M.E."/>
        </authorList>
    </citation>
    <scope>NUCLEOTIDE SEQUENCE</scope>
    <source>
        <strain evidence="4">Pbs1</strain>
        <strain evidence="3">Pbs3</strain>
    </source>
</reference>
<feature type="region of interest" description="Disordered" evidence="2">
    <location>
        <begin position="1043"/>
        <end position="1130"/>
    </location>
</feature>
<evidence type="ECO:0008006" key="7">
    <source>
        <dbReference type="Google" id="ProtNLM"/>
    </source>
</evidence>
<evidence type="ECO:0000313" key="3">
    <source>
        <dbReference type="EMBL" id="CAH0481281.1"/>
    </source>
</evidence>
<feature type="compositionally biased region" description="Polar residues" evidence="2">
    <location>
        <begin position="817"/>
        <end position="826"/>
    </location>
</feature>
<sequence>MTEDGVAVVKKKLSWLKRLQGDLDADDNVSDSSTYVTDIKSEKIVRKRRKLEKKEESQRRVKKELHLEEEKDEKSKVVYNYNDTMDTQRRTVKRMDTTGTLARRKRPMKTAKEELSKEIKTLKPIHAAEAQSGACLEEQWSEHVDTRRRSGRDHDRAACKLIQAKSSETIRRQEKSRTRGTRSVKNQEKMFAAKEMNVEVISKRRRQVSLCQTVRRNSTDDVLAKRKVRRTAVLLKTESKSKHADPCLVPINRFAGSLKQSEDDKEKVESCSMAEATLAGSTMRDRKIEKSMEILEPVKQEDDGAVSSTAIENEINELDKLKRTDQLECAPPNLEKAESDVIAPVKITEDAKELISLKKAEKTGEVKESLWAGMPHSCTPGDFVKCEFQKTLVEVKTAPKQIKEQGNDERPVELSGITQNADKSVKNADEVIKNSSDMNRDNLVNEVMPIPRRKTKVDELAQLSTAESFIIPKRSFGNSEKGVQTPDAQAIRARTGESQSSIDKNSSGPSVSVTMPPLPSPGSDVKMLKVVDSIHSPTTRLKKPVPVKTTSISMHDRALMRLSRKRNSIFMAAMELSAQAPDCHITKGRMMGYDVYDVDGKVVPDLITRLSCATEREMALNREPYAASFFGVSLSAPEAAGKSSFAVDEYSKGTRKISCYEELRFKRSEDREFYQRRIYGTVFVPQNLRGWITLVVRNARFERKSTGIRFNQDRDREEFAASLSKRYTLNNSVPRCDISRDNWLKLMTNQPGSVYLHYYNREDAEQASHIFRDDFGYSLELKLNLKAGAVIRTSSSTPRRSHSTERNVPESSPSSSKNDSARNTSSWRRERLPVSRGDSRYFRYDRGAPQPIVPWFRGGRRHETYDGGGNHSCAMIEGRSRSRSRSNPFHGWQNESGAHEGKVDQGGGMRNSASPLMLDAREKTDSGNEKGSSGIHSNADTPVQKRARSSPCSFRRSPNFDLDRSKRELILDDDRRGQEDGEIMSRLEVNPVRVTNGRGGRGGRGELNRARSPSRRWLQEPSNIEISQRRDTFSKYLCNRSRSPAARHHFNQQRSDRYLDKRRSRSRSRSRSRPGTLPMQSGRGFNYSNQYMGHREFKHPGAYDDRRMYFDRGRGNYSGRGRGPNSRSRQ</sequence>
<feature type="compositionally biased region" description="Basic and acidic residues" evidence="2">
    <location>
        <begin position="919"/>
        <end position="928"/>
    </location>
</feature>
<feature type="region of interest" description="Disordered" evidence="2">
    <location>
        <begin position="476"/>
        <end position="524"/>
    </location>
</feature>
<dbReference type="Proteomes" id="UP001158986">
    <property type="component" value="Unassembled WGS sequence"/>
</dbReference>
<evidence type="ECO:0000313" key="5">
    <source>
        <dbReference type="Proteomes" id="UP001158986"/>
    </source>
</evidence>
<comment type="caution">
    <text evidence="3">The sequence shown here is derived from an EMBL/GenBank/DDBJ whole genome shotgun (WGS) entry which is preliminary data.</text>
</comment>
<feature type="region of interest" description="Disordered" evidence="2">
    <location>
        <begin position="852"/>
        <end position="959"/>
    </location>
</feature>
<organism evidence="3 6">
    <name type="scientific">Peronospora belbahrii</name>
    <dbReference type="NCBI Taxonomy" id="622444"/>
    <lineage>
        <taxon>Eukaryota</taxon>
        <taxon>Sar</taxon>
        <taxon>Stramenopiles</taxon>
        <taxon>Oomycota</taxon>
        <taxon>Peronosporomycetes</taxon>
        <taxon>Peronosporales</taxon>
        <taxon>Peronosporaceae</taxon>
        <taxon>Peronospora</taxon>
    </lineage>
</organism>
<evidence type="ECO:0000313" key="4">
    <source>
        <dbReference type="EMBL" id="CAH0521712.1"/>
    </source>
</evidence>
<evidence type="ECO:0000256" key="2">
    <source>
        <dbReference type="SAM" id="MobiDB-lite"/>
    </source>
</evidence>
<keyword evidence="5" id="KW-1185">Reference proteome</keyword>
<proteinExistence type="predicted"/>
<protein>
    <recommendedName>
        <fullName evidence="7">RRM domain-containing protein</fullName>
    </recommendedName>
</protein>
<name>A0AAU9L2Z3_9STRA</name>
<dbReference type="EMBL" id="CAKLCB010000382">
    <property type="protein sequence ID" value="CAH0521712.1"/>
    <property type="molecule type" value="Genomic_DNA"/>
</dbReference>
<dbReference type="EMBL" id="CAKKTJ010000327">
    <property type="protein sequence ID" value="CAH0481281.1"/>
    <property type="molecule type" value="Genomic_DNA"/>
</dbReference>
<evidence type="ECO:0000313" key="6">
    <source>
        <dbReference type="Proteomes" id="UP001160483"/>
    </source>
</evidence>
<feature type="compositionally biased region" description="Basic and acidic residues" evidence="2">
    <location>
        <begin position="971"/>
        <end position="985"/>
    </location>
</feature>
<dbReference type="Proteomes" id="UP001160483">
    <property type="component" value="Unassembled WGS sequence"/>
</dbReference>
<keyword evidence="1" id="KW-0175">Coiled coil</keyword>
<feature type="compositionally biased region" description="Basic residues" evidence="2">
    <location>
        <begin position="1062"/>
        <end position="1072"/>
    </location>
</feature>
<accession>A0AAU9L2Z3</accession>
<feature type="region of interest" description="Disordered" evidence="2">
    <location>
        <begin position="793"/>
        <end position="831"/>
    </location>
</feature>
<feature type="coiled-coil region" evidence="1">
    <location>
        <begin position="44"/>
        <end position="73"/>
    </location>
</feature>
<evidence type="ECO:0000256" key="1">
    <source>
        <dbReference type="SAM" id="Coils"/>
    </source>
</evidence>
<feature type="compositionally biased region" description="Basic and acidic residues" evidence="2">
    <location>
        <begin position="1093"/>
        <end position="1114"/>
    </location>
</feature>
<feature type="region of interest" description="Disordered" evidence="2">
    <location>
        <begin position="971"/>
        <end position="1016"/>
    </location>
</feature>